<dbReference type="Pfam" id="PF01810">
    <property type="entry name" value="LysE"/>
    <property type="match status" value="1"/>
</dbReference>
<keyword evidence="3 6" id="KW-0812">Transmembrane</keyword>
<accession>A0A1G7B923</accession>
<dbReference type="PANTHER" id="PTHR30086:SF20">
    <property type="entry name" value="ARGININE EXPORTER PROTEIN ARGO-RELATED"/>
    <property type="match status" value="1"/>
</dbReference>
<keyword evidence="8" id="KW-1185">Reference proteome</keyword>
<dbReference type="EMBL" id="FNAK01000005">
    <property type="protein sequence ID" value="SDE23340.1"/>
    <property type="molecule type" value="Genomic_DNA"/>
</dbReference>
<gene>
    <name evidence="7" type="ORF">SAMN04488071_2411</name>
</gene>
<evidence type="ECO:0000256" key="2">
    <source>
        <dbReference type="ARBA" id="ARBA00022475"/>
    </source>
</evidence>
<reference evidence="7 8" key="1">
    <citation type="submission" date="2016-10" db="EMBL/GenBank/DDBJ databases">
        <authorList>
            <person name="de Groot N.N."/>
        </authorList>
    </citation>
    <scope>NUCLEOTIDE SEQUENCE [LARGE SCALE GENOMIC DNA]</scope>
    <source>
        <strain evidence="7 8">CGMCC 1.9109</strain>
    </source>
</reference>
<evidence type="ECO:0000256" key="3">
    <source>
        <dbReference type="ARBA" id="ARBA00022692"/>
    </source>
</evidence>
<name>A0A1G7B923_9PROT</name>
<organism evidence="7 8">
    <name type="scientific">Kordiimonas lacus</name>
    <dbReference type="NCBI Taxonomy" id="637679"/>
    <lineage>
        <taxon>Bacteria</taxon>
        <taxon>Pseudomonadati</taxon>
        <taxon>Pseudomonadota</taxon>
        <taxon>Alphaproteobacteria</taxon>
        <taxon>Kordiimonadales</taxon>
        <taxon>Kordiimonadaceae</taxon>
        <taxon>Kordiimonas</taxon>
    </lineage>
</organism>
<evidence type="ECO:0000256" key="5">
    <source>
        <dbReference type="ARBA" id="ARBA00023136"/>
    </source>
</evidence>
<dbReference type="Proteomes" id="UP000183685">
    <property type="component" value="Unassembled WGS sequence"/>
</dbReference>
<dbReference type="GO" id="GO:0015171">
    <property type="term" value="F:amino acid transmembrane transporter activity"/>
    <property type="evidence" value="ECO:0007669"/>
    <property type="project" value="TreeGrafter"/>
</dbReference>
<evidence type="ECO:0000256" key="4">
    <source>
        <dbReference type="ARBA" id="ARBA00022989"/>
    </source>
</evidence>
<feature type="transmembrane region" description="Helical" evidence="6">
    <location>
        <begin position="71"/>
        <end position="91"/>
    </location>
</feature>
<evidence type="ECO:0000313" key="7">
    <source>
        <dbReference type="EMBL" id="SDE23340.1"/>
    </source>
</evidence>
<protein>
    <submittedName>
        <fullName evidence="7">Threonine/homoserine/homoserine lactone efflux protein</fullName>
    </submittedName>
</protein>
<evidence type="ECO:0000313" key="8">
    <source>
        <dbReference type="Proteomes" id="UP000183685"/>
    </source>
</evidence>
<dbReference type="InterPro" id="IPR001123">
    <property type="entry name" value="LeuE-type"/>
</dbReference>
<keyword evidence="5 6" id="KW-0472">Membrane</keyword>
<dbReference type="STRING" id="637679.GCA_001550055_03576"/>
<comment type="subcellular location">
    <subcellularLocation>
        <location evidence="1">Cell membrane</location>
        <topology evidence="1">Multi-pass membrane protein</topology>
    </subcellularLocation>
</comment>
<dbReference type="PANTHER" id="PTHR30086">
    <property type="entry name" value="ARGININE EXPORTER PROTEIN ARGO"/>
    <property type="match status" value="1"/>
</dbReference>
<feature type="transmembrane region" description="Helical" evidence="6">
    <location>
        <begin position="144"/>
        <end position="168"/>
    </location>
</feature>
<keyword evidence="2" id="KW-1003">Cell membrane</keyword>
<evidence type="ECO:0000256" key="6">
    <source>
        <dbReference type="SAM" id="Phobius"/>
    </source>
</evidence>
<dbReference type="GO" id="GO:0005886">
    <property type="term" value="C:plasma membrane"/>
    <property type="evidence" value="ECO:0007669"/>
    <property type="project" value="UniProtKB-SubCell"/>
</dbReference>
<keyword evidence="4 6" id="KW-1133">Transmembrane helix</keyword>
<proteinExistence type="predicted"/>
<feature type="transmembrane region" description="Helical" evidence="6">
    <location>
        <begin position="40"/>
        <end position="65"/>
    </location>
</feature>
<dbReference type="OrthoDB" id="9804822at2"/>
<evidence type="ECO:0000256" key="1">
    <source>
        <dbReference type="ARBA" id="ARBA00004651"/>
    </source>
</evidence>
<sequence>MSIYAYLSFAGAMFFLALSPGPGLAAIVSRTLSAGQAAGFRMVVGVVLVDFLFLALAMAGLSAVATLMGPFFMLVKYAAAGYLVWLGIKAWRTAGALVMAVKDEAASGHRDVMLGALVTLGNPKAIIFYSALLPTFFDVAHMDLTAFVICCLIIAPVMFAVCGGYILAANRSRLLFQDRARKRLLDRGIGSVLMGSGILVATR</sequence>
<feature type="transmembrane region" description="Helical" evidence="6">
    <location>
        <begin position="112"/>
        <end position="132"/>
    </location>
</feature>
<feature type="transmembrane region" description="Helical" evidence="6">
    <location>
        <begin position="6"/>
        <end position="28"/>
    </location>
</feature>
<dbReference type="AlphaFoldDB" id="A0A1G7B923"/>
<dbReference type="RefSeq" id="WP_068307492.1">
    <property type="nucleotide sequence ID" value="NZ_FNAK01000005.1"/>
</dbReference>